<protein>
    <recommendedName>
        <fullName evidence="4">ABC transporter permease</fullName>
    </recommendedName>
</protein>
<reference evidence="3" key="1">
    <citation type="submission" date="2018-08" db="EMBL/GenBank/DDBJ databases">
        <title>Genome of Lactobacillus sp. HBUAS52074.</title>
        <authorList>
            <person name="Guo Z."/>
            <person name="Zhang Z.D."/>
        </authorList>
    </citation>
    <scope>NUCLEOTIDE SEQUENCE [LARGE SCALE GENOMIC DNA]</scope>
    <source>
        <strain evidence="3">HBUAS52074</strain>
    </source>
</reference>
<feature type="transmembrane region" description="Helical" evidence="1">
    <location>
        <begin position="141"/>
        <end position="162"/>
    </location>
</feature>
<dbReference type="EMBL" id="CP031933">
    <property type="protein sequence ID" value="AYE38821.1"/>
    <property type="molecule type" value="Genomic_DNA"/>
</dbReference>
<sequence length="258" mass="29042">MNVYFMLIKQNIKAQFEYNISTYLLIVGQFIAQLTFVLGFFLLFKILGSINGYVFSQALLVYALVNISYTCAEIFGKGVNSLAELIRRGSLDIYLMRPQPLLLQIMVSGVEISRVGRLITSIGLLIMAIVRSSIQWNIFKLIALVTIPLGGIILFLGLYILFGALTFYSVNSINISILLMGSGSDCLHYPVDVMNKAVRAVLTYVFPFALINYYPFLYIFDKVNGVELVFVPLISIVFLAVILKFWKFCSRYYSSTGS</sequence>
<dbReference type="RefSeq" id="WP_120143050.1">
    <property type="nucleotide sequence ID" value="NZ_CP031933.2"/>
</dbReference>
<dbReference type="KEGG" id="lzh:D1B17_09310"/>
<feature type="transmembrane region" description="Helical" evidence="1">
    <location>
        <begin position="226"/>
        <end position="246"/>
    </location>
</feature>
<feature type="transmembrane region" description="Helical" evidence="1">
    <location>
        <begin position="201"/>
        <end position="220"/>
    </location>
</feature>
<dbReference type="PANTHER" id="PTHR36833:SF1">
    <property type="entry name" value="INTEGRAL MEMBRANE TRANSPORT PROTEIN"/>
    <property type="match status" value="1"/>
</dbReference>
<evidence type="ECO:0000256" key="1">
    <source>
        <dbReference type="SAM" id="Phobius"/>
    </source>
</evidence>
<keyword evidence="1" id="KW-0812">Transmembrane</keyword>
<evidence type="ECO:0000313" key="3">
    <source>
        <dbReference type="Proteomes" id="UP000267208"/>
    </source>
</evidence>
<evidence type="ECO:0000313" key="2">
    <source>
        <dbReference type="EMBL" id="AYE38821.1"/>
    </source>
</evidence>
<name>A0A386PS35_9LACO</name>
<keyword evidence="1" id="KW-1133">Transmembrane helix</keyword>
<dbReference type="InterPro" id="IPR010390">
    <property type="entry name" value="ABC-2_transporter-like"/>
</dbReference>
<feature type="transmembrane region" description="Helical" evidence="1">
    <location>
        <begin position="50"/>
        <end position="69"/>
    </location>
</feature>
<dbReference type="Proteomes" id="UP000267208">
    <property type="component" value="Chromosome"/>
</dbReference>
<dbReference type="OrthoDB" id="9788195at2"/>
<feature type="transmembrane region" description="Helical" evidence="1">
    <location>
        <begin position="20"/>
        <end position="43"/>
    </location>
</feature>
<keyword evidence="3" id="KW-1185">Reference proteome</keyword>
<gene>
    <name evidence="2" type="ORF">D1B17_09310</name>
</gene>
<organism evidence="2 3">
    <name type="scientific">Companilactobacillus zhachilii</name>
    <dbReference type="NCBI Taxonomy" id="2304606"/>
    <lineage>
        <taxon>Bacteria</taxon>
        <taxon>Bacillati</taxon>
        <taxon>Bacillota</taxon>
        <taxon>Bacilli</taxon>
        <taxon>Lactobacillales</taxon>
        <taxon>Lactobacillaceae</taxon>
        <taxon>Companilactobacillus</taxon>
    </lineage>
</organism>
<keyword evidence="1" id="KW-0472">Membrane</keyword>
<proteinExistence type="predicted"/>
<dbReference type="AlphaFoldDB" id="A0A386PS35"/>
<accession>A0A386PS35</accession>
<evidence type="ECO:0008006" key="4">
    <source>
        <dbReference type="Google" id="ProtNLM"/>
    </source>
</evidence>
<dbReference type="PANTHER" id="PTHR36833">
    <property type="entry name" value="SLR0610 PROTEIN-RELATED"/>
    <property type="match status" value="1"/>
</dbReference>
<dbReference type="Pfam" id="PF06182">
    <property type="entry name" value="ABC2_membrane_6"/>
    <property type="match status" value="1"/>
</dbReference>